<accession>A0A1F5URB8</accession>
<feature type="active site" evidence="9">
    <location>
        <position position="50"/>
    </location>
</feature>
<keyword evidence="9" id="KW-0819">tRNA processing</keyword>
<dbReference type="SMART" id="SM00535">
    <property type="entry name" value="RIBOc"/>
    <property type="match status" value="1"/>
</dbReference>
<dbReference type="HAMAP" id="MF_00104">
    <property type="entry name" value="RNase_III"/>
    <property type="match status" value="1"/>
</dbReference>
<keyword evidence="5 9" id="KW-0540">Nuclease</keyword>
<dbReference type="EC" id="3.1.26.3" evidence="9"/>
<dbReference type="PANTHER" id="PTHR11207">
    <property type="entry name" value="RIBONUCLEASE III"/>
    <property type="match status" value="1"/>
</dbReference>
<comment type="catalytic activity">
    <reaction evidence="1 9">
        <text>Endonucleolytic cleavage to 5'-phosphomonoester.</text>
        <dbReference type="EC" id="3.1.26.3"/>
    </reaction>
</comment>
<dbReference type="NCBIfam" id="TIGR02191">
    <property type="entry name" value="RNaseIII"/>
    <property type="match status" value="1"/>
</dbReference>
<comment type="similarity">
    <text evidence="2">Belongs to the ribonuclease III family.</text>
</comment>
<comment type="function">
    <text evidence="9">Digests double-stranded RNA. Involved in the processing of primary rRNA transcript to yield the immediate precursors to the large and small rRNAs (23S and 16S). Processes some mRNAs, and tRNAs when they are encoded in the rRNA operon. Processes pre-crRNA and tracrRNA of type II CRISPR loci if present in the organism.</text>
</comment>
<dbReference type="InterPro" id="IPR011907">
    <property type="entry name" value="RNase_III"/>
</dbReference>
<dbReference type="Pfam" id="PF00035">
    <property type="entry name" value="dsrm"/>
    <property type="match status" value="1"/>
</dbReference>
<dbReference type="AlphaFoldDB" id="A0A1F5URB8"/>
<dbReference type="PANTHER" id="PTHR11207:SF0">
    <property type="entry name" value="RIBONUCLEASE 3"/>
    <property type="match status" value="1"/>
</dbReference>
<dbReference type="InterPro" id="IPR036389">
    <property type="entry name" value="RNase_III_sf"/>
</dbReference>
<dbReference type="PROSITE" id="PS00517">
    <property type="entry name" value="RNASE_3_1"/>
    <property type="match status" value="1"/>
</dbReference>
<dbReference type="GO" id="GO:0046872">
    <property type="term" value="F:metal ion binding"/>
    <property type="evidence" value="ECO:0007669"/>
    <property type="project" value="UniProtKB-KW"/>
</dbReference>
<evidence type="ECO:0000256" key="1">
    <source>
        <dbReference type="ARBA" id="ARBA00000109"/>
    </source>
</evidence>
<feature type="binding site" evidence="9">
    <location>
        <position position="46"/>
    </location>
    <ligand>
        <name>Mg(2+)</name>
        <dbReference type="ChEBI" id="CHEBI:18420"/>
    </ligand>
</feature>
<dbReference type="CDD" id="cd00593">
    <property type="entry name" value="RIBOc"/>
    <property type="match status" value="1"/>
</dbReference>
<dbReference type="GO" id="GO:0008033">
    <property type="term" value="P:tRNA processing"/>
    <property type="evidence" value="ECO:0007669"/>
    <property type="project" value="UniProtKB-KW"/>
</dbReference>
<dbReference type="Pfam" id="PF14622">
    <property type="entry name" value="Ribonucleas_3_3"/>
    <property type="match status" value="1"/>
</dbReference>
<comment type="subcellular location">
    <subcellularLocation>
        <location evidence="9">Cytoplasm</location>
    </subcellularLocation>
</comment>
<keyword evidence="4 9" id="KW-0507">mRNA processing</keyword>
<dbReference type="STRING" id="1817864.A2Z21_01350"/>
<evidence type="ECO:0000256" key="6">
    <source>
        <dbReference type="ARBA" id="ARBA00022759"/>
    </source>
</evidence>
<evidence type="ECO:0000256" key="9">
    <source>
        <dbReference type="HAMAP-Rule" id="MF_00104"/>
    </source>
</evidence>
<dbReference type="Gene3D" id="1.10.1520.10">
    <property type="entry name" value="Ribonuclease III domain"/>
    <property type="match status" value="1"/>
</dbReference>
<dbReference type="GO" id="GO:0010468">
    <property type="term" value="P:regulation of gene expression"/>
    <property type="evidence" value="ECO:0007669"/>
    <property type="project" value="TreeGrafter"/>
</dbReference>
<evidence type="ECO:0000313" key="13">
    <source>
        <dbReference type="Proteomes" id="UP000179157"/>
    </source>
</evidence>
<evidence type="ECO:0000256" key="5">
    <source>
        <dbReference type="ARBA" id="ARBA00022722"/>
    </source>
</evidence>
<dbReference type="Proteomes" id="UP000179157">
    <property type="component" value="Unassembled WGS sequence"/>
</dbReference>
<dbReference type="Gene3D" id="3.30.160.20">
    <property type="match status" value="1"/>
</dbReference>
<sequence length="226" mass="25385">MVEGDLIELKQKLQLEIPDEDLQRAFLHSSYVNENPSGQESNERLEFLGDAVLDLAVSEYLFQNYSLSEGALTKIKSVVVSGPTLAKRAKALRLQKYLFLGRGEAEGGGRERSSILSDAFEALVGLIFLQQGYEAAAKFVLRELQDEIEKVFQGERRFDYKTLLQEEAQKCGLRPIYTLVSTHGADHEKEFTVQVELDGQVATGCGRRVKAAEQDAARRLYERLLP</sequence>
<evidence type="ECO:0000259" key="11">
    <source>
        <dbReference type="PROSITE" id="PS50142"/>
    </source>
</evidence>
<evidence type="ECO:0000256" key="7">
    <source>
        <dbReference type="ARBA" id="ARBA00022801"/>
    </source>
</evidence>
<protein>
    <recommendedName>
        <fullName evidence="9">Ribonuclease 3</fullName>
        <ecNumber evidence="9">3.1.26.3</ecNumber>
    </recommendedName>
    <alternativeName>
        <fullName evidence="9">Ribonuclease III</fullName>
        <shortName evidence="9">RNase III</shortName>
    </alternativeName>
</protein>
<dbReference type="GO" id="GO:0005737">
    <property type="term" value="C:cytoplasm"/>
    <property type="evidence" value="ECO:0007669"/>
    <property type="project" value="UniProtKB-SubCell"/>
</dbReference>
<keyword evidence="9" id="KW-0963">Cytoplasm</keyword>
<dbReference type="SMART" id="SM00358">
    <property type="entry name" value="DSRM"/>
    <property type="match status" value="1"/>
</dbReference>
<dbReference type="GO" id="GO:0006364">
    <property type="term" value="P:rRNA processing"/>
    <property type="evidence" value="ECO:0007669"/>
    <property type="project" value="UniProtKB-UniRule"/>
</dbReference>
<dbReference type="InterPro" id="IPR000999">
    <property type="entry name" value="RNase_III_dom"/>
</dbReference>
<keyword evidence="3 9" id="KW-0698">rRNA processing</keyword>
<dbReference type="PROSITE" id="PS50142">
    <property type="entry name" value="RNASE_3_2"/>
    <property type="match status" value="1"/>
</dbReference>
<evidence type="ECO:0000256" key="4">
    <source>
        <dbReference type="ARBA" id="ARBA00022664"/>
    </source>
</evidence>
<dbReference type="SUPFAM" id="SSF54768">
    <property type="entry name" value="dsRNA-binding domain-like"/>
    <property type="match status" value="1"/>
</dbReference>
<dbReference type="CDD" id="cd10845">
    <property type="entry name" value="DSRM_RNAse_III_family"/>
    <property type="match status" value="1"/>
</dbReference>
<comment type="caution">
    <text evidence="12">The sequence shown here is derived from an EMBL/GenBank/DDBJ whole genome shotgun (WGS) entry which is preliminary data.</text>
</comment>
<keyword evidence="9" id="KW-0479">Metal-binding</keyword>
<feature type="active site" evidence="9">
    <location>
        <position position="121"/>
    </location>
</feature>
<feature type="domain" description="DRBM" evidence="10">
    <location>
        <begin position="159"/>
        <end position="226"/>
    </location>
</feature>
<feature type="binding site" evidence="9">
    <location>
        <position position="121"/>
    </location>
    <ligand>
        <name>Mg(2+)</name>
        <dbReference type="ChEBI" id="CHEBI:18420"/>
    </ligand>
</feature>
<feature type="binding site" evidence="9">
    <location>
        <position position="118"/>
    </location>
    <ligand>
        <name>Mg(2+)</name>
        <dbReference type="ChEBI" id="CHEBI:18420"/>
    </ligand>
</feature>
<evidence type="ECO:0000313" key="12">
    <source>
        <dbReference type="EMBL" id="OGF53685.1"/>
    </source>
</evidence>
<dbReference type="FunFam" id="1.10.1520.10:FF:000001">
    <property type="entry name" value="Ribonuclease 3"/>
    <property type="match status" value="1"/>
</dbReference>
<evidence type="ECO:0000256" key="2">
    <source>
        <dbReference type="ARBA" id="ARBA00010183"/>
    </source>
</evidence>
<dbReference type="GO" id="GO:0006397">
    <property type="term" value="P:mRNA processing"/>
    <property type="evidence" value="ECO:0007669"/>
    <property type="project" value="UniProtKB-UniRule"/>
</dbReference>
<dbReference type="GO" id="GO:0003725">
    <property type="term" value="F:double-stranded RNA binding"/>
    <property type="evidence" value="ECO:0007669"/>
    <property type="project" value="TreeGrafter"/>
</dbReference>
<keyword evidence="6 9" id="KW-0255">Endonuclease</keyword>
<dbReference type="GO" id="GO:0004525">
    <property type="term" value="F:ribonuclease III activity"/>
    <property type="evidence" value="ECO:0007669"/>
    <property type="project" value="UniProtKB-UniRule"/>
</dbReference>
<keyword evidence="9" id="KW-0460">Magnesium</keyword>
<dbReference type="InterPro" id="IPR014720">
    <property type="entry name" value="dsRBD_dom"/>
</dbReference>
<gene>
    <name evidence="9" type="primary">rnc</name>
    <name evidence="12" type="ORF">A2Z21_01350</name>
</gene>
<organism evidence="12 13">
    <name type="scientific">Fraserbacteria sp. (strain RBG_16_55_9)</name>
    <dbReference type="NCBI Taxonomy" id="1817864"/>
    <lineage>
        <taxon>Bacteria</taxon>
        <taxon>Candidatus Fraseribacteriota</taxon>
    </lineage>
</organism>
<reference evidence="12 13" key="1">
    <citation type="journal article" date="2016" name="Nat. Commun.">
        <title>Thousands of microbial genomes shed light on interconnected biogeochemical processes in an aquifer system.</title>
        <authorList>
            <person name="Anantharaman K."/>
            <person name="Brown C.T."/>
            <person name="Hug L.A."/>
            <person name="Sharon I."/>
            <person name="Castelle C.J."/>
            <person name="Probst A.J."/>
            <person name="Thomas B.C."/>
            <person name="Singh A."/>
            <person name="Wilkins M.J."/>
            <person name="Karaoz U."/>
            <person name="Brodie E.L."/>
            <person name="Williams K.H."/>
            <person name="Hubbard S.S."/>
            <person name="Banfield J.F."/>
        </authorList>
    </citation>
    <scope>NUCLEOTIDE SEQUENCE [LARGE SCALE GENOMIC DNA]</scope>
    <source>
        <strain evidence="13">RBG_16_55_9</strain>
    </source>
</reference>
<dbReference type="SUPFAM" id="SSF69065">
    <property type="entry name" value="RNase III domain-like"/>
    <property type="match status" value="1"/>
</dbReference>
<keyword evidence="7 9" id="KW-0378">Hydrolase</keyword>
<comment type="cofactor">
    <cofactor evidence="9">
        <name>Mg(2+)</name>
        <dbReference type="ChEBI" id="CHEBI:18420"/>
    </cofactor>
</comment>
<evidence type="ECO:0000256" key="3">
    <source>
        <dbReference type="ARBA" id="ARBA00022552"/>
    </source>
</evidence>
<keyword evidence="9" id="KW-0699">rRNA-binding</keyword>
<evidence type="ECO:0000256" key="8">
    <source>
        <dbReference type="ARBA" id="ARBA00022884"/>
    </source>
</evidence>
<keyword evidence="8 9" id="KW-0694">RNA-binding</keyword>
<name>A0A1F5URB8_FRAXR</name>
<dbReference type="GO" id="GO:0019843">
    <property type="term" value="F:rRNA binding"/>
    <property type="evidence" value="ECO:0007669"/>
    <property type="project" value="UniProtKB-KW"/>
</dbReference>
<dbReference type="EMBL" id="MFGX01000098">
    <property type="protein sequence ID" value="OGF53685.1"/>
    <property type="molecule type" value="Genomic_DNA"/>
</dbReference>
<feature type="domain" description="RNase III" evidence="11">
    <location>
        <begin position="22"/>
        <end position="132"/>
    </location>
</feature>
<comment type="subunit">
    <text evidence="9">Homodimer.</text>
</comment>
<proteinExistence type="inferred from homology"/>
<dbReference type="PROSITE" id="PS50137">
    <property type="entry name" value="DS_RBD"/>
    <property type="match status" value="1"/>
</dbReference>
<evidence type="ECO:0000259" key="10">
    <source>
        <dbReference type="PROSITE" id="PS50137"/>
    </source>
</evidence>